<dbReference type="InterPro" id="IPR015424">
    <property type="entry name" value="PyrdxlP-dep_Trfase"/>
</dbReference>
<evidence type="ECO:0000256" key="2">
    <source>
        <dbReference type="ARBA" id="ARBA00022898"/>
    </source>
</evidence>
<keyword evidence="6" id="KW-0808">Transferase</keyword>
<dbReference type="GO" id="GO:0016830">
    <property type="term" value="F:carbon-carbon lyase activity"/>
    <property type="evidence" value="ECO:0007669"/>
    <property type="project" value="InterPro"/>
</dbReference>
<evidence type="ECO:0000256" key="3">
    <source>
        <dbReference type="ARBA" id="ARBA00023239"/>
    </source>
</evidence>
<comment type="similarity">
    <text evidence="5">Belongs to the group II decarboxylase family.</text>
</comment>
<evidence type="ECO:0000313" key="6">
    <source>
        <dbReference type="EMBL" id="TXB61712.1"/>
    </source>
</evidence>
<dbReference type="SUPFAM" id="SSF53383">
    <property type="entry name" value="PLP-dependent transferases"/>
    <property type="match status" value="1"/>
</dbReference>
<dbReference type="OrthoDB" id="9803665at2"/>
<dbReference type="PANTHER" id="PTHR42735:SF6">
    <property type="entry name" value="SPHINGOSINE-1-PHOSPHATE LYASE 1"/>
    <property type="match status" value="1"/>
</dbReference>
<keyword evidence="3 5" id="KW-0456">Lyase</keyword>
<dbReference type="GO" id="GO:0030170">
    <property type="term" value="F:pyridoxal phosphate binding"/>
    <property type="evidence" value="ECO:0007669"/>
    <property type="project" value="InterPro"/>
</dbReference>
<organism evidence="6 7">
    <name type="scientific">Phaeodactylibacter luteus</name>
    <dbReference type="NCBI Taxonomy" id="1564516"/>
    <lineage>
        <taxon>Bacteria</taxon>
        <taxon>Pseudomonadati</taxon>
        <taxon>Bacteroidota</taxon>
        <taxon>Saprospiria</taxon>
        <taxon>Saprospirales</taxon>
        <taxon>Haliscomenobacteraceae</taxon>
        <taxon>Phaeodactylibacter</taxon>
    </lineage>
</organism>
<reference evidence="6 7" key="1">
    <citation type="submission" date="2019-08" db="EMBL/GenBank/DDBJ databases">
        <title>Genome of Phaeodactylibacter luteus.</title>
        <authorList>
            <person name="Bowman J.P."/>
        </authorList>
    </citation>
    <scope>NUCLEOTIDE SEQUENCE [LARGE SCALE GENOMIC DNA]</scope>
    <source>
        <strain evidence="6 7">KCTC 42180</strain>
    </source>
</reference>
<dbReference type="InterPro" id="IPR015421">
    <property type="entry name" value="PyrdxlP-dep_Trfase_major"/>
</dbReference>
<evidence type="ECO:0000256" key="4">
    <source>
        <dbReference type="PIRSR" id="PIRSR602129-50"/>
    </source>
</evidence>
<gene>
    <name evidence="6" type="ORF">FRY97_17860</name>
</gene>
<dbReference type="InterPro" id="IPR050477">
    <property type="entry name" value="GrpII_AminoAcid_Decarb"/>
</dbReference>
<dbReference type="GO" id="GO:0008483">
    <property type="term" value="F:transaminase activity"/>
    <property type="evidence" value="ECO:0007669"/>
    <property type="project" value="UniProtKB-KW"/>
</dbReference>
<comment type="caution">
    <text evidence="6">The sequence shown here is derived from an EMBL/GenBank/DDBJ whole genome shotgun (WGS) entry which is preliminary data.</text>
</comment>
<sequence>MRHWKKHTPEQVQARVFEALAGNVDYRERSPLGLPASHLDEKVFTPQPSLLREAPFLSTLIQNPNHIGCHTLGDSESFFAGTQELERELIALCAEDILQGAPGGFDGYVAAGGTEANIQAAWVYRNYFQREKGASAAEVAILTSSDAHYSMHKAANLLGIRLFEVAVGEEDRSLSRLAVEQAIERAQAAGVRYFIVVCNMMTTMFGSVDKASVYLEALQKAGASFKMHVDGAYGGFFFPFSEVAHDLHFGNEAISSITLDAHKMVQAPYGTGIFLARKGLMKYAYTEEAQYVQGLDATLSGSRSGANAISVWMILMTYGPHGWHEKIHILNYRTAWLCRQLSEKKVPFYRHPGSNIVTVKSSAVKAEAARKYSLIPDSHGQPSWYKFVVMDHVTIDRLGACLQEL</sequence>
<dbReference type="GO" id="GO:0019752">
    <property type="term" value="P:carboxylic acid metabolic process"/>
    <property type="evidence" value="ECO:0007669"/>
    <property type="project" value="InterPro"/>
</dbReference>
<keyword evidence="6" id="KW-0032">Aminotransferase</keyword>
<keyword evidence="2 4" id="KW-0663">Pyridoxal phosphate</keyword>
<dbReference type="InterPro" id="IPR002129">
    <property type="entry name" value="PyrdxlP-dep_de-COase"/>
</dbReference>
<comment type="cofactor">
    <cofactor evidence="1 4 5">
        <name>pyridoxal 5'-phosphate</name>
        <dbReference type="ChEBI" id="CHEBI:597326"/>
    </cofactor>
</comment>
<evidence type="ECO:0000256" key="5">
    <source>
        <dbReference type="RuleBase" id="RU000382"/>
    </source>
</evidence>
<protein>
    <submittedName>
        <fullName evidence="6">Aspartate aminotransferase family protein</fullName>
    </submittedName>
</protein>
<dbReference type="EMBL" id="VOOR01000048">
    <property type="protein sequence ID" value="TXB61712.1"/>
    <property type="molecule type" value="Genomic_DNA"/>
</dbReference>
<dbReference type="AlphaFoldDB" id="A0A5C6RK39"/>
<keyword evidence="7" id="KW-1185">Reference proteome</keyword>
<accession>A0A5C6RK39</accession>
<dbReference type="Gene3D" id="3.40.640.10">
    <property type="entry name" value="Type I PLP-dependent aspartate aminotransferase-like (Major domain)"/>
    <property type="match status" value="1"/>
</dbReference>
<proteinExistence type="inferred from homology"/>
<name>A0A5C6RK39_9BACT</name>
<dbReference type="Pfam" id="PF00282">
    <property type="entry name" value="Pyridoxal_deC"/>
    <property type="match status" value="1"/>
</dbReference>
<evidence type="ECO:0000313" key="7">
    <source>
        <dbReference type="Proteomes" id="UP000321580"/>
    </source>
</evidence>
<dbReference type="PANTHER" id="PTHR42735">
    <property type="match status" value="1"/>
</dbReference>
<evidence type="ECO:0000256" key="1">
    <source>
        <dbReference type="ARBA" id="ARBA00001933"/>
    </source>
</evidence>
<feature type="modified residue" description="N6-(pyridoxal phosphate)lysine" evidence="4">
    <location>
        <position position="263"/>
    </location>
</feature>
<dbReference type="Proteomes" id="UP000321580">
    <property type="component" value="Unassembled WGS sequence"/>
</dbReference>